<dbReference type="PANTHER" id="PTHR24072">
    <property type="entry name" value="RHO FAMILY GTPASE"/>
    <property type="match status" value="1"/>
</dbReference>
<dbReference type="GO" id="GO:0005525">
    <property type="term" value="F:GTP binding"/>
    <property type="evidence" value="ECO:0007669"/>
    <property type="project" value="UniProtKB-KW"/>
</dbReference>
<feature type="signal peptide" evidence="3">
    <location>
        <begin position="1"/>
        <end position="18"/>
    </location>
</feature>
<dbReference type="Pfam" id="PF00071">
    <property type="entry name" value="Ras"/>
    <property type="match status" value="1"/>
</dbReference>
<dbReference type="GO" id="GO:0035006">
    <property type="term" value="P:melanization defense response"/>
    <property type="evidence" value="ECO:0007669"/>
    <property type="project" value="UniProtKB-ARBA"/>
</dbReference>
<proteinExistence type="predicted"/>
<dbReference type="SUPFAM" id="SSF52540">
    <property type="entry name" value="P-loop containing nucleoside triphosphate hydrolases"/>
    <property type="match status" value="1"/>
</dbReference>
<keyword evidence="2" id="KW-0342">GTP-binding</keyword>
<dbReference type="Proteomes" id="UP001381693">
    <property type="component" value="Unassembled WGS sequence"/>
</dbReference>
<dbReference type="SMART" id="SM00174">
    <property type="entry name" value="RHO"/>
    <property type="match status" value="1"/>
</dbReference>
<dbReference type="GO" id="GO:0001667">
    <property type="term" value="P:ameboidal-type cell migration"/>
    <property type="evidence" value="ECO:0007669"/>
    <property type="project" value="UniProtKB-ARBA"/>
</dbReference>
<dbReference type="PROSITE" id="PS51419">
    <property type="entry name" value="RAB"/>
    <property type="match status" value="1"/>
</dbReference>
<dbReference type="GO" id="GO:0022412">
    <property type="term" value="P:cellular process involved in reproduction in multicellular organism"/>
    <property type="evidence" value="ECO:0007669"/>
    <property type="project" value="UniProtKB-ARBA"/>
</dbReference>
<evidence type="ECO:0000256" key="3">
    <source>
        <dbReference type="SAM" id="SignalP"/>
    </source>
</evidence>
<dbReference type="PROSITE" id="PS51420">
    <property type="entry name" value="RHO"/>
    <property type="match status" value="1"/>
</dbReference>
<evidence type="ECO:0000313" key="5">
    <source>
        <dbReference type="Proteomes" id="UP001381693"/>
    </source>
</evidence>
<dbReference type="Gene3D" id="3.40.50.300">
    <property type="entry name" value="P-loop containing nucleotide triphosphate hydrolases"/>
    <property type="match status" value="1"/>
</dbReference>
<comment type="caution">
    <text evidence="4">The sequence shown here is derived from an EMBL/GenBank/DDBJ whole genome shotgun (WGS) entry which is preliminary data.</text>
</comment>
<keyword evidence="1" id="KW-0547">Nucleotide-binding</keyword>
<evidence type="ECO:0000313" key="4">
    <source>
        <dbReference type="EMBL" id="KAK7079893.1"/>
    </source>
</evidence>
<dbReference type="GO" id="GO:0003924">
    <property type="term" value="F:GTPase activity"/>
    <property type="evidence" value="ECO:0007669"/>
    <property type="project" value="InterPro"/>
</dbReference>
<sequence length="158" mass="18139">MLIYLFFLLSPQVEITFCGTETCKDYERLRPLVYPGTDLVLACYSITAPETLRSLPEKWIPEVRHYLPNVPIILVGSWKELRDDPHTLQKLQEKSQLPVTYEEGQAMAKEIGALSYMECSPRTARGMPELLSAIAREIIKDREANPKESKFRHSCILI</sequence>
<feature type="chain" id="PRO_5042883464" evidence="3">
    <location>
        <begin position="19"/>
        <end position="158"/>
    </location>
</feature>
<dbReference type="InterPro" id="IPR027417">
    <property type="entry name" value="P-loop_NTPase"/>
</dbReference>
<keyword evidence="3" id="KW-0732">Signal</keyword>
<protein>
    <submittedName>
        <fullName evidence="4">Uncharacterized protein</fullName>
    </submittedName>
</protein>
<evidence type="ECO:0000256" key="2">
    <source>
        <dbReference type="ARBA" id="ARBA00023134"/>
    </source>
</evidence>
<dbReference type="GO" id="GO:0035099">
    <property type="term" value="P:hemocyte migration"/>
    <property type="evidence" value="ECO:0007669"/>
    <property type="project" value="UniProtKB-ARBA"/>
</dbReference>
<accession>A0AAN8XE89</accession>
<gene>
    <name evidence="4" type="ORF">SK128_020184</name>
</gene>
<dbReference type="GO" id="GO:0007264">
    <property type="term" value="P:small GTPase-mediated signal transduction"/>
    <property type="evidence" value="ECO:0007669"/>
    <property type="project" value="InterPro"/>
</dbReference>
<organism evidence="4 5">
    <name type="scientific">Halocaridina rubra</name>
    <name type="common">Hawaiian red shrimp</name>
    <dbReference type="NCBI Taxonomy" id="373956"/>
    <lineage>
        <taxon>Eukaryota</taxon>
        <taxon>Metazoa</taxon>
        <taxon>Ecdysozoa</taxon>
        <taxon>Arthropoda</taxon>
        <taxon>Crustacea</taxon>
        <taxon>Multicrustacea</taxon>
        <taxon>Malacostraca</taxon>
        <taxon>Eumalacostraca</taxon>
        <taxon>Eucarida</taxon>
        <taxon>Decapoda</taxon>
        <taxon>Pleocyemata</taxon>
        <taxon>Caridea</taxon>
        <taxon>Atyoidea</taxon>
        <taxon>Atyidae</taxon>
        <taxon>Halocaridina</taxon>
    </lineage>
</organism>
<dbReference type="InterPro" id="IPR003578">
    <property type="entry name" value="Small_GTPase_Rho"/>
</dbReference>
<reference evidence="4 5" key="1">
    <citation type="submission" date="2023-11" db="EMBL/GenBank/DDBJ databases">
        <title>Halocaridina rubra genome assembly.</title>
        <authorList>
            <person name="Smith C."/>
        </authorList>
    </citation>
    <scope>NUCLEOTIDE SEQUENCE [LARGE SCALE GENOMIC DNA]</scope>
    <source>
        <strain evidence="4">EP-1</strain>
        <tissue evidence="4">Whole</tissue>
    </source>
</reference>
<evidence type="ECO:0000256" key="1">
    <source>
        <dbReference type="ARBA" id="ARBA00022741"/>
    </source>
</evidence>
<dbReference type="InterPro" id="IPR001806">
    <property type="entry name" value="Small_GTPase"/>
</dbReference>
<dbReference type="PROSITE" id="PS51421">
    <property type="entry name" value="RAS"/>
    <property type="match status" value="1"/>
</dbReference>
<dbReference type="GO" id="GO:0003006">
    <property type="term" value="P:developmental process involved in reproduction"/>
    <property type="evidence" value="ECO:0007669"/>
    <property type="project" value="UniProtKB-ARBA"/>
</dbReference>
<name>A0AAN8XE89_HALRR</name>
<dbReference type="SMART" id="SM00175">
    <property type="entry name" value="RAB"/>
    <property type="match status" value="1"/>
</dbReference>
<keyword evidence="5" id="KW-1185">Reference proteome</keyword>
<dbReference type="EMBL" id="JAXCGZ010006283">
    <property type="protein sequence ID" value="KAK7079893.1"/>
    <property type="molecule type" value="Genomic_DNA"/>
</dbReference>
<dbReference type="AlphaFoldDB" id="A0AAN8XE89"/>